<protein>
    <submittedName>
        <fullName evidence="1">Uncharacterized protein</fullName>
    </submittedName>
</protein>
<accession>A0A1H9HUR7</accession>
<dbReference type="Proteomes" id="UP000199766">
    <property type="component" value="Unassembled WGS sequence"/>
</dbReference>
<dbReference type="RefSeq" id="WP_091453569.1">
    <property type="nucleotide sequence ID" value="NZ_FOGD01000002.1"/>
</dbReference>
<proteinExistence type="predicted"/>
<organism evidence="1 2">
    <name type="scientific">Giesbergeria anulus</name>
    <dbReference type="NCBI Taxonomy" id="180197"/>
    <lineage>
        <taxon>Bacteria</taxon>
        <taxon>Pseudomonadati</taxon>
        <taxon>Pseudomonadota</taxon>
        <taxon>Betaproteobacteria</taxon>
        <taxon>Burkholderiales</taxon>
        <taxon>Comamonadaceae</taxon>
        <taxon>Giesbergeria</taxon>
    </lineage>
</organism>
<name>A0A1H9HUR7_9BURK</name>
<sequence length="251" mass="27483">MSRLHTELQRLYLLEDFPADDTAPALIDAQGRVRAIVVELARAIPWERVAAFWHQVQDEWGLPPPALAVSGRDGFQLWFSLAVPVPLAEALDVVQWLRQQYGADVAPAQLRTWPTPEHQHAPLVPAVQGGTGYWSAFIVPGLGSMFAEEPWLERAPSPDAQADLLQPLQSIAPAAWSRMVQQCQPAPSTPSAVPAAPSPAGGEAYHFLHRVMNDATVPLPLRIEAAKALLPYSARPYHRAPETSIPGEFSH</sequence>
<dbReference type="OrthoDB" id="8756642at2"/>
<dbReference type="STRING" id="180197.SAMN02982919_00926"/>
<keyword evidence="2" id="KW-1185">Reference proteome</keyword>
<evidence type="ECO:0000313" key="2">
    <source>
        <dbReference type="Proteomes" id="UP000199766"/>
    </source>
</evidence>
<reference evidence="1 2" key="1">
    <citation type="submission" date="2016-10" db="EMBL/GenBank/DDBJ databases">
        <authorList>
            <person name="de Groot N.N."/>
        </authorList>
    </citation>
    <scope>NUCLEOTIDE SEQUENCE [LARGE SCALE GENOMIC DNA]</scope>
    <source>
        <strain evidence="1 2">ATCC 35958</strain>
    </source>
</reference>
<gene>
    <name evidence="1" type="ORF">SAMN02982919_00926</name>
</gene>
<dbReference type="EMBL" id="FOGD01000002">
    <property type="protein sequence ID" value="SEQ65972.1"/>
    <property type="molecule type" value="Genomic_DNA"/>
</dbReference>
<dbReference type="AlphaFoldDB" id="A0A1H9HUR7"/>
<evidence type="ECO:0000313" key="1">
    <source>
        <dbReference type="EMBL" id="SEQ65972.1"/>
    </source>
</evidence>